<keyword evidence="3" id="KW-1185">Reference proteome</keyword>
<feature type="region of interest" description="Disordered" evidence="1">
    <location>
        <begin position="656"/>
        <end position="741"/>
    </location>
</feature>
<evidence type="ECO:0000313" key="2">
    <source>
        <dbReference type="EMBL" id="KAF4951015.1"/>
    </source>
</evidence>
<evidence type="ECO:0000256" key="1">
    <source>
        <dbReference type="SAM" id="MobiDB-lite"/>
    </source>
</evidence>
<reference evidence="2" key="1">
    <citation type="journal article" date="2020" name="BMC Genomics">
        <title>Correction to: Identification and distribution of gene clusters required for synthesis of sphingolipid metabolism inhibitors in diverse species of the filamentous fungus Fusarium.</title>
        <authorList>
            <person name="Kim H.S."/>
            <person name="Lohmar J.M."/>
            <person name="Busman M."/>
            <person name="Brown D.W."/>
            <person name="Naumann T.A."/>
            <person name="Divon H.H."/>
            <person name="Lysoe E."/>
            <person name="Uhlig S."/>
            <person name="Proctor R.H."/>
        </authorList>
    </citation>
    <scope>NUCLEOTIDE SEQUENCE</scope>
    <source>
        <strain evidence="2">NRRL 45417</strain>
    </source>
</reference>
<feature type="region of interest" description="Disordered" evidence="1">
    <location>
        <begin position="954"/>
        <end position="978"/>
    </location>
</feature>
<dbReference type="Proteomes" id="UP000604273">
    <property type="component" value="Unassembled WGS sequence"/>
</dbReference>
<feature type="compositionally biased region" description="Basic and acidic residues" evidence="1">
    <location>
        <begin position="658"/>
        <end position="668"/>
    </location>
</feature>
<feature type="compositionally biased region" description="Low complexity" evidence="1">
    <location>
        <begin position="678"/>
        <end position="691"/>
    </location>
</feature>
<evidence type="ECO:0000313" key="3">
    <source>
        <dbReference type="Proteomes" id="UP000604273"/>
    </source>
</evidence>
<reference evidence="2" key="2">
    <citation type="submission" date="2020-05" db="EMBL/GenBank/DDBJ databases">
        <authorList>
            <person name="Kim H.-S."/>
            <person name="Proctor R.H."/>
            <person name="Brown D.W."/>
        </authorList>
    </citation>
    <scope>NUCLEOTIDE SEQUENCE</scope>
    <source>
        <strain evidence="2">NRRL 45417</strain>
    </source>
</reference>
<sequence>MSPPPSTVEAGESKKRRRDGDDKADENEERLGKKLCFKDEDSIREQARKYRILAARMPIKALTSTWSLGKNRRLDTKHVRNLCAIFTQGGLNRRAEENHLLVLCSRADVSRMMEHLQRRELSASPKVSEELPLFDEWLYVNHDRPVEVMAGQHRIKALEAYVQETGANEEELWWTCEFYDKDTLPLNLNLKLRVNRQDPGMADSHGQVWVQVVAASSQDPKLFSGTAVQVKDQMIDVLQLGSDKQFPTRRLATIWRNKRWREMATRWCETSIGRATFKISTWDWMISYRIDDYWFVIFRSVLQTLSQLPGDAANEVEIADWKKMSEFLGLTRTNDQVRTLFYPPSSSPSSSSSSAMTRSTKRRPGFLTAIDDARYEEMYNRILMTSRLRFTNIHRLISLSKDDGKVLFQVMSHVVAWLNATPTTISNQRDNNKPPLRADIVATLNHCSDRDVHEAEKRLGVFVWEPDHHHSSMPETASILLQHEVLDFVLQRLGDFKSPSVKMYLEQAPRQVDSAQYTKRFTHETWSEVLTMVQRWVGHDFSSQWMKRPRSGHILHDQACSADTTSSHSTHLVLTESLGDYIRDDPELGAESASIVMEKLGNEAFEAVLSRWLTQHQRQLHPDTAGSHKKAKIDVQVTMARPRISPNLCEEQMVPAQEKTKKTGHNDDNDGNPVVDCDSGPDSSDSSPDPDLNSGRVASQPKSPRDIEIIQIPPLVPARIRSKTGPARVPRASSSSSSSDSIIVDAMDEHDILLDEIAESGVCVPMCAAEESNDDGIESFAGTDFVDELYTDDGELDEHGVRMAIEAQITNKDDFKIDHSKGSFRMKPENFISRTSVPDFDAAQALEMFQRRYTIDYGRKASGSRAANPEDRYFPIFHLDMIGIVGRPLCPITRRSGFFDNVTFTLRYWHSSYAGKHVSTNLPFDIRNRTFRIATAASREVWFIVMHPVQSQMGDLSGSHGQRRQRQKASRQSSAVERHHAKALTEYIIEVFTDSELLGEGVEPSWSLNDRRTSSLSYDKWTTFQTLFMRNWKTFSENHSYDRFWVDNEPAFHTYDCGANIEIEVNEELKDLPMETRLRSESEDDDDPDSDSDSESESESEIEPEPDSELEPSDANDMDDHGGGNNGQRGSTGSMDEATTEGNPADPKNNHDIYQEHLYSDGLEHLRTELEKKYNIDNIDQISYALAADVNCIERNPSIRSAFQQDVDDGTLSLLADRRALVRHFGGSKGFTFYPLAFHPRYGNFSSPRPPPFLDDVCVVMRDNMSYRNNGADDVLSFGYFHAYSNIKRTIRHSPEDLLPARGIATGALTLPPSEAIQRGYISARQQRLLRTLAGEQTPEQPSLTMPFAREGHRIRAAMSQDQVAFRMEQVVTIRPSKLERGHRHFFSVLHPIFQLMRFFLKEKRAYTAVLRSFLPSIFPTILCSFAKLFELGLAEMHRRFLARAEKGLDLALSEAVAVLDRLGNYCFTGDARVLMSTVFRPLLTMDSLRLCAWPYVSADMLDFRGSSGKLDVVRWPRTKDEERKPILLHIASLEYHYGRVVAANCHSRVWFGQLGAEDIGHVGSANAFLGKVLRGFWVPQMVAFMAHQLRIQLNQGARSGRDPAEQLRRSHRFGAVLDAWEQSDEPFSSGQFDNLFLNMANGSEPIPISAPSKSNKARSDFATEIFDACLKGDETAVQAIASKNATWPSMLGEAIRHTREQNVTAREWIDAITNQMVEAGIDWVPGYYRRRLTSRRVIQLDRVQRYERPVAVLTGPPHSLKREAKAAELRLMAADGQPSMKRSRRRRINEGFSKLEKNYTKTDSMAVRHINRAYSCLIECLGDPLCDMMLLLALTFGACTVTPHIDERGTEFYQAPRRKDPEMLAAAMVIRMLWFMRKEEFPWENTEEKVLSVGKMTQKIGRRIPTLAVGRDLIIANVHMVGGRARANGWCCGDDLGQGSESHFISQGSLFQRNYSQPHCVNCNRLRSSYLNLSSILINAPLPFIVLVLAQLEPQRRHDFISCLQWQVYLSIEKRAVQIDTMAAHILLDVRPNVSPIKDDERPICAQWLQSVDFLAPGKDQDIWVAIVQNWEEFLKTTKTKIKGSGASRRYVQGTAAKKREAIKGAFWERIDGLDGLSERWPVKARKIINQAAEGSDAGPFESLAAIWDLEKRRRYQSMWTGMICFLVWTTENDIDGLTNMGLQLDEELEEDIVDIGLAVAPDSDLFGDGEDPMDAIQGFLTKLITHESATARNNPLLWWTSILVRSAISGDEEEDFISRGTISMNILPPDVDIRNRIEAICHYSKALILDKAFMGWRTGRPEREVLAEEIAQDLNKVDNEWLNKYGGKRPDDRLDSRTCESQAWKMVLKHLEQEGYLWLGQKEKTTMGEIRRLLTSLRRVSD</sequence>
<feature type="compositionally biased region" description="Low complexity" evidence="1">
    <location>
        <begin position="726"/>
        <end position="741"/>
    </location>
</feature>
<dbReference type="OrthoDB" id="5243188at2759"/>
<organism evidence="2 3">
    <name type="scientific">Fusarium gaditjirri</name>
    <dbReference type="NCBI Taxonomy" id="282569"/>
    <lineage>
        <taxon>Eukaryota</taxon>
        <taxon>Fungi</taxon>
        <taxon>Dikarya</taxon>
        <taxon>Ascomycota</taxon>
        <taxon>Pezizomycotina</taxon>
        <taxon>Sordariomycetes</taxon>
        <taxon>Hypocreomycetidae</taxon>
        <taxon>Hypocreales</taxon>
        <taxon>Nectriaceae</taxon>
        <taxon>Fusarium</taxon>
        <taxon>Fusarium nisikadoi species complex</taxon>
    </lineage>
</organism>
<comment type="caution">
    <text evidence="2">The sequence shown here is derived from an EMBL/GenBank/DDBJ whole genome shotgun (WGS) entry which is preliminary data.</text>
</comment>
<accession>A0A8H4T458</accession>
<feature type="region of interest" description="Disordered" evidence="1">
    <location>
        <begin position="1077"/>
        <end position="1152"/>
    </location>
</feature>
<dbReference type="EMBL" id="JABFAI010000190">
    <property type="protein sequence ID" value="KAF4951015.1"/>
    <property type="molecule type" value="Genomic_DNA"/>
</dbReference>
<feature type="compositionally biased region" description="Acidic residues" evidence="1">
    <location>
        <begin position="1082"/>
        <end position="1117"/>
    </location>
</feature>
<proteinExistence type="predicted"/>
<gene>
    <name evidence="2" type="ORF">FGADI_7799</name>
</gene>
<feature type="region of interest" description="Disordered" evidence="1">
    <location>
        <begin position="1"/>
        <end position="30"/>
    </location>
</feature>
<name>A0A8H4T458_9HYPO</name>
<protein>
    <submittedName>
        <fullName evidence="2">Uncharacterized protein</fullName>
    </submittedName>
</protein>